<dbReference type="Pfam" id="PF00072">
    <property type="entry name" value="Response_reg"/>
    <property type="match status" value="1"/>
</dbReference>
<evidence type="ECO:0000313" key="9">
    <source>
        <dbReference type="Proteomes" id="UP000717634"/>
    </source>
</evidence>
<dbReference type="CDD" id="cd17535">
    <property type="entry name" value="REC_NarL-like"/>
    <property type="match status" value="1"/>
</dbReference>
<dbReference type="PROSITE" id="PS00622">
    <property type="entry name" value="HTH_LUXR_1"/>
    <property type="match status" value="1"/>
</dbReference>
<dbReference type="InterPro" id="IPR000792">
    <property type="entry name" value="Tscrpt_reg_LuxR_C"/>
</dbReference>
<keyword evidence="4" id="KW-0804">Transcription</keyword>
<dbReference type="InterPro" id="IPR016032">
    <property type="entry name" value="Sig_transdc_resp-reg_C-effctor"/>
</dbReference>
<dbReference type="SUPFAM" id="SSF46894">
    <property type="entry name" value="C-terminal effector domain of the bipartite response regulators"/>
    <property type="match status" value="1"/>
</dbReference>
<name>A0ABX1HMR8_9BACT</name>
<reference evidence="8 9" key="1">
    <citation type="submission" date="2020-03" db="EMBL/GenBank/DDBJ databases">
        <title>Genomic Encyclopedia of Type Strains, Phase IV (KMG-V): Genome sequencing to study the core and pangenomes of soil and plant-associated prokaryotes.</title>
        <authorList>
            <person name="Whitman W."/>
        </authorList>
    </citation>
    <scope>NUCLEOTIDE SEQUENCE [LARGE SCALE GENOMIC DNA]</scope>
    <source>
        <strain evidence="8 9">1B</strain>
    </source>
</reference>
<accession>A0ABX1HMR8</accession>
<dbReference type="PANTHER" id="PTHR43214:SF41">
    <property type="entry name" value="NITRATE_NITRITE RESPONSE REGULATOR PROTEIN NARP"/>
    <property type="match status" value="1"/>
</dbReference>
<organism evidence="8 9">
    <name type="scientific">Hymenobacter artigasi</name>
    <dbReference type="NCBI Taxonomy" id="2719616"/>
    <lineage>
        <taxon>Bacteria</taxon>
        <taxon>Pseudomonadati</taxon>
        <taxon>Bacteroidota</taxon>
        <taxon>Cytophagia</taxon>
        <taxon>Cytophagales</taxon>
        <taxon>Hymenobacteraceae</taxon>
        <taxon>Hymenobacter</taxon>
    </lineage>
</organism>
<sequence length="208" mass="22363">MSPIHVLIVDDHAMVREGLKVLLQPLEYVAVVGAAATGAEALAAARQHRPDVVLLDINLPDMSGIDVCQQLVAEKPGIKVLALTTFNEKLYVTRMMQAGAAGYVLKNALPEELAEAITKVFAGKKFFSDEVQSLLLQAPAEAAAVPLLTRREKEVLAAIADGHTSQHIADALCISLLTIETHRRNLLTKFGVNNTALLIRQAGQMGLI</sequence>
<evidence type="ECO:0000256" key="2">
    <source>
        <dbReference type="ARBA" id="ARBA00023015"/>
    </source>
</evidence>
<evidence type="ECO:0000256" key="1">
    <source>
        <dbReference type="ARBA" id="ARBA00022553"/>
    </source>
</evidence>
<keyword evidence="3 8" id="KW-0238">DNA-binding</keyword>
<dbReference type="Pfam" id="PF00196">
    <property type="entry name" value="GerE"/>
    <property type="match status" value="1"/>
</dbReference>
<evidence type="ECO:0000313" key="8">
    <source>
        <dbReference type="EMBL" id="NKI90143.1"/>
    </source>
</evidence>
<evidence type="ECO:0000256" key="4">
    <source>
        <dbReference type="ARBA" id="ARBA00023163"/>
    </source>
</evidence>
<evidence type="ECO:0000256" key="5">
    <source>
        <dbReference type="PROSITE-ProRule" id="PRU00169"/>
    </source>
</evidence>
<feature type="domain" description="HTH luxR-type" evidence="6">
    <location>
        <begin position="141"/>
        <end position="206"/>
    </location>
</feature>
<dbReference type="PROSITE" id="PS50043">
    <property type="entry name" value="HTH_LUXR_2"/>
    <property type="match status" value="1"/>
</dbReference>
<dbReference type="GO" id="GO:0003677">
    <property type="term" value="F:DNA binding"/>
    <property type="evidence" value="ECO:0007669"/>
    <property type="project" value="UniProtKB-KW"/>
</dbReference>
<dbReference type="InterPro" id="IPR058245">
    <property type="entry name" value="NreC/VraR/RcsB-like_REC"/>
</dbReference>
<proteinExistence type="predicted"/>
<evidence type="ECO:0000259" key="7">
    <source>
        <dbReference type="PROSITE" id="PS50110"/>
    </source>
</evidence>
<dbReference type="SMART" id="SM00448">
    <property type="entry name" value="REC"/>
    <property type="match status" value="1"/>
</dbReference>
<dbReference type="Proteomes" id="UP000717634">
    <property type="component" value="Unassembled WGS sequence"/>
</dbReference>
<feature type="domain" description="Response regulatory" evidence="7">
    <location>
        <begin position="5"/>
        <end position="121"/>
    </location>
</feature>
<dbReference type="InterPro" id="IPR001789">
    <property type="entry name" value="Sig_transdc_resp-reg_receiver"/>
</dbReference>
<evidence type="ECO:0000259" key="6">
    <source>
        <dbReference type="PROSITE" id="PS50043"/>
    </source>
</evidence>
<keyword evidence="9" id="KW-1185">Reference proteome</keyword>
<keyword evidence="1 5" id="KW-0597">Phosphoprotein</keyword>
<dbReference type="RefSeq" id="WP_168673743.1">
    <property type="nucleotide sequence ID" value="NZ_JAAVTK010000007.1"/>
</dbReference>
<feature type="modified residue" description="4-aspartylphosphate" evidence="5">
    <location>
        <position position="56"/>
    </location>
</feature>
<dbReference type="InterPro" id="IPR039420">
    <property type="entry name" value="WalR-like"/>
</dbReference>
<dbReference type="EMBL" id="JAAVTK010000007">
    <property type="protein sequence ID" value="NKI90143.1"/>
    <property type="molecule type" value="Genomic_DNA"/>
</dbReference>
<dbReference type="Gene3D" id="3.40.50.2300">
    <property type="match status" value="1"/>
</dbReference>
<comment type="caution">
    <text evidence="8">The sequence shown here is derived from an EMBL/GenBank/DDBJ whole genome shotgun (WGS) entry which is preliminary data.</text>
</comment>
<dbReference type="SMART" id="SM00421">
    <property type="entry name" value="HTH_LUXR"/>
    <property type="match status" value="1"/>
</dbReference>
<evidence type="ECO:0000256" key="3">
    <source>
        <dbReference type="ARBA" id="ARBA00023125"/>
    </source>
</evidence>
<dbReference type="PRINTS" id="PR00038">
    <property type="entry name" value="HTHLUXR"/>
</dbReference>
<gene>
    <name evidence="8" type="ORF">HBN54_002742</name>
</gene>
<dbReference type="PROSITE" id="PS50110">
    <property type="entry name" value="RESPONSE_REGULATORY"/>
    <property type="match status" value="1"/>
</dbReference>
<dbReference type="CDD" id="cd06170">
    <property type="entry name" value="LuxR_C_like"/>
    <property type="match status" value="1"/>
</dbReference>
<dbReference type="PANTHER" id="PTHR43214">
    <property type="entry name" value="TWO-COMPONENT RESPONSE REGULATOR"/>
    <property type="match status" value="1"/>
</dbReference>
<keyword evidence="2" id="KW-0805">Transcription regulation</keyword>
<dbReference type="SUPFAM" id="SSF52172">
    <property type="entry name" value="CheY-like"/>
    <property type="match status" value="1"/>
</dbReference>
<dbReference type="InterPro" id="IPR011006">
    <property type="entry name" value="CheY-like_superfamily"/>
</dbReference>
<protein>
    <submittedName>
        <fullName evidence="8">DNA-binding NarL/FixJ family response regulator</fullName>
    </submittedName>
</protein>